<keyword evidence="9 15" id="KW-0863">Zinc-finger</keyword>
<evidence type="ECO:0000256" key="3">
    <source>
        <dbReference type="ARBA" id="ARBA00004906"/>
    </source>
</evidence>
<evidence type="ECO:0000256" key="14">
    <source>
        <dbReference type="ARBA" id="ARBA00024209"/>
    </source>
</evidence>
<feature type="chain" id="PRO_5025585260" description="RING-type E3 ubiquitin transferase" evidence="17">
    <location>
        <begin position="27"/>
        <end position="368"/>
    </location>
</feature>
<feature type="transmembrane region" description="Helical" evidence="16">
    <location>
        <begin position="231"/>
        <end position="262"/>
    </location>
</feature>
<evidence type="ECO:0000256" key="6">
    <source>
        <dbReference type="ARBA" id="ARBA00022692"/>
    </source>
</evidence>
<evidence type="ECO:0000256" key="17">
    <source>
        <dbReference type="SAM" id="SignalP"/>
    </source>
</evidence>
<keyword evidence="6 16" id="KW-0812">Transmembrane</keyword>
<evidence type="ECO:0000256" key="1">
    <source>
        <dbReference type="ARBA" id="ARBA00000900"/>
    </source>
</evidence>
<keyword evidence="13 16" id="KW-0472">Membrane</keyword>
<keyword evidence="12 16" id="KW-1133">Transmembrane helix</keyword>
<dbReference type="SUPFAM" id="SSF57850">
    <property type="entry name" value="RING/U-box"/>
    <property type="match status" value="1"/>
</dbReference>
<evidence type="ECO:0000256" key="7">
    <source>
        <dbReference type="ARBA" id="ARBA00022723"/>
    </source>
</evidence>
<dbReference type="GO" id="GO:0016020">
    <property type="term" value="C:membrane"/>
    <property type="evidence" value="ECO:0007669"/>
    <property type="project" value="UniProtKB-SubCell"/>
</dbReference>
<comment type="caution">
    <text evidence="19">The sequence shown here is derived from an EMBL/GenBank/DDBJ whole genome shotgun (WGS) entry which is preliminary data.</text>
</comment>
<dbReference type="Gene3D" id="3.30.40.10">
    <property type="entry name" value="Zinc/RING finger domain, C3HC4 (zinc finger)"/>
    <property type="match status" value="1"/>
</dbReference>
<dbReference type="CDD" id="cd16461">
    <property type="entry name" value="RING-H2_EL5-like"/>
    <property type="match status" value="1"/>
</dbReference>
<keyword evidence="10" id="KW-0833">Ubl conjugation pathway</keyword>
<evidence type="ECO:0000313" key="19">
    <source>
        <dbReference type="EMBL" id="CAA7038437.1"/>
    </source>
</evidence>
<evidence type="ECO:0000256" key="16">
    <source>
        <dbReference type="SAM" id="Phobius"/>
    </source>
</evidence>
<evidence type="ECO:0000256" key="15">
    <source>
        <dbReference type="PROSITE-ProRule" id="PRU00175"/>
    </source>
</evidence>
<comment type="similarity">
    <text evidence="14">Belongs to the RING-type zinc finger family. ATL subfamily.</text>
</comment>
<keyword evidence="7" id="KW-0479">Metal-binding</keyword>
<keyword evidence="11" id="KW-0862">Zinc</keyword>
<keyword evidence="20" id="KW-1185">Reference proteome</keyword>
<dbReference type="InterPro" id="IPR001841">
    <property type="entry name" value="Znf_RING"/>
</dbReference>
<feature type="signal peptide" evidence="17">
    <location>
        <begin position="1"/>
        <end position="26"/>
    </location>
</feature>
<evidence type="ECO:0000256" key="9">
    <source>
        <dbReference type="ARBA" id="ARBA00022771"/>
    </source>
</evidence>
<evidence type="ECO:0000256" key="4">
    <source>
        <dbReference type="ARBA" id="ARBA00012483"/>
    </source>
</evidence>
<gene>
    <name evidence="19" type="ORF">MERR_LOCUS25672</name>
</gene>
<comment type="pathway">
    <text evidence="3">Protein modification; protein ubiquitination.</text>
</comment>
<sequence>MTFSKQVGLHLHLIFFIFLLLNPSEAKRCYSSSCGGGTNVDVRFPFWLFPKHSSSCGHDGFNLLCTDRHETALKLPNSGLFIVGEIDYEKQRIRLNDPNNCLARRVLSFDATESPFSPLHLLNYTILSCPKDDIKPSSPYKLIHCLGNSTSSFFAARSDLASSMPSSCQIFKTLLLPVSSPLPVDLNDQEDLWLKWDSPNCGDCESNRSLCGFKNKTTLEIKCCKSLKSGLYNFIVLVLKLICLFLIALLVAIATFVAYVTFSAERLPTQIRRHVSRLFARKPRSGRAKSAIVGLYKKVVLERNMKLPGRNDAICPICLSEYASNETIGCLLGCEHCFHVECIDTWLHLHSSCPICRNQVSPKPNFCY</sequence>
<dbReference type="InterPro" id="IPR046948">
    <property type="entry name" value="ATL20-22-like"/>
</dbReference>
<dbReference type="GO" id="GO:0030247">
    <property type="term" value="F:polysaccharide binding"/>
    <property type="evidence" value="ECO:0007669"/>
    <property type="project" value="InterPro"/>
</dbReference>
<reference evidence="19" key="1">
    <citation type="submission" date="2020-01" db="EMBL/GenBank/DDBJ databases">
        <authorList>
            <person name="Mishra B."/>
        </authorList>
    </citation>
    <scope>NUCLEOTIDE SEQUENCE [LARGE SCALE GENOMIC DNA]</scope>
</reference>
<dbReference type="PROSITE" id="PS50089">
    <property type="entry name" value="ZF_RING_2"/>
    <property type="match status" value="1"/>
</dbReference>
<evidence type="ECO:0000256" key="11">
    <source>
        <dbReference type="ARBA" id="ARBA00022833"/>
    </source>
</evidence>
<dbReference type="AlphaFoldDB" id="A0A6D2JBZ3"/>
<evidence type="ECO:0000256" key="12">
    <source>
        <dbReference type="ARBA" id="ARBA00022989"/>
    </source>
</evidence>
<evidence type="ECO:0000256" key="10">
    <source>
        <dbReference type="ARBA" id="ARBA00022786"/>
    </source>
</evidence>
<dbReference type="Pfam" id="PF13639">
    <property type="entry name" value="zf-RING_2"/>
    <property type="match status" value="1"/>
</dbReference>
<dbReference type="EMBL" id="CACVBM020001194">
    <property type="protein sequence ID" value="CAA7038437.1"/>
    <property type="molecule type" value="Genomic_DNA"/>
</dbReference>
<dbReference type="GO" id="GO:0061630">
    <property type="term" value="F:ubiquitin protein ligase activity"/>
    <property type="evidence" value="ECO:0007669"/>
    <property type="project" value="UniProtKB-EC"/>
</dbReference>
<feature type="domain" description="RING-type" evidence="18">
    <location>
        <begin position="315"/>
        <end position="357"/>
    </location>
</feature>
<dbReference type="OrthoDB" id="8062037at2759"/>
<dbReference type="SMART" id="SM00184">
    <property type="entry name" value="RING"/>
    <property type="match status" value="1"/>
</dbReference>
<keyword evidence="5" id="KW-0808">Transferase</keyword>
<dbReference type="InterPro" id="IPR013083">
    <property type="entry name" value="Znf_RING/FYVE/PHD"/>
</dbReference>
<organism evidence="19 20">
    <name type="scientific">Microthlaspi erraticum</name>
    <dbReference type="NCBI Taxonomy" id="1685480"/>
    <lineage>
        <taxon>Eukaryota</taxon>
        <taxon>Viridiplantae</taxon>
        <taxon>Streptophyta</taxon>
        <taxon>Embryophyta</taxon>
        <taxon>Tracheophyta</taxon>
        <taxon>Spermatophyta</taxon>
        <taxon>Magnoliopsida</taxon>
        <taxon>eudicotyledons</taxon>
        <taxon>Gunneridae</taxon>
        <taxon>Pentapetalae</taxon>
        <taxon>rosids</taxon>
        <taxon>malvids</taxon>
        <taxon>Brassicales</taxon>
        <taxon>Brassicaceae</taxon>
        <taxon>Coluteocarpeae</taxon>
        <taxon>Microthlaspi</taxon>
    </lineage>
</organism>
<dbReference type="InterPro" id="IPR025287">
    <property type="entry name" value="WAK_GUB"/>
</dbReference>
<dbReference type="Proteomes" id="UP000467841">
    <property type="component" value="Unassembled WGS sequence"/>
</dbReference>
<protein>
    <recommendedName>
        <fullName evidence="4">RING-type E3 ubiquitin transferase</fullName>
        <ecNumber evidence="4">2.3.2.27</ecNumber>
    </recommendedName>
</protein>
<dbReference type="EC" id="2.3.2.27" evidence="4"/>
<evidence type="ECO:0000256" key="5">
    <source>
        <dbReference type="ARBA" id="ARBA00022679"/>
    </source>
</evidence>
<evidence type="ECO:0000256" key="8">
    <source>
        <dbReference type="ARBA" id="ARBA00022729"/>
    </source>
</evidence>
<dbReference type="PANTHER" id="PTHR46279">
    <property type="entry name" value="RING/U-BOX SUPERFAMILY PROTEIN"/>
    <property type="match status" value="1"/>
</dbReference>
<dbReference type="GO" id="GO:0008270">
    <property type="term" value="F:zinc ion binding"/>
    <property type="evidence" value="ECO:0007669"/>
    <property type="project" value="UniProtKB-KW"/>
</dbReference>
<accession>A0A6D2JBZ3</accession>
<proteinExistence type="inferred from homology"/>
<evidence type="ECO:0000313" key="20">
    <source>
        <dbReference type="Proteomes" id="UP000467841"/>
    </source>
</evidence>
<evidence type="ECO:0000256" key="13">
    <source>
        <dbReference type="ARBA" id="ARBA00023136"/>
    </source>
</evidence>
<dbReference type="Pfam" id="PF13947">
    <property type="entry name" value="GUB_WAK_bind"/>
    <property type="match status" value="1"/>
</dbReference>
<dbReference type="PANTHER" id="PTHR46279:SF7">
    <property type="entry name" value="RING-TYPE E3 UBIQUITIN TRANSFERASE"/>
    <property type="match status" value="1"/>
</dbReference>
<evidence type="ECO:0000259" key="18">
    <source>
        <dbReference type="PROSITE" id="PS50089"/>
    </source>
</evidence>
<comment type="subcellular location">
    <subcellularLocation>
        <location evidence="2">Membrane</location>
        <topology evidence="2">Single-pass membrane protein</topology>
    </subcellularLocation>
</comment>
<keyword evidence="8 17" id="KW-0732">Signal</keyword>
<name>A0A6D2JBZ3_9BRAS</name>
<evidence type="ECO:0000256" key="2">
    <source>
        <dbReference type="ARBA" id="ARBA00004167"/>
    </source>
</evidence>
<comment type="catalytic activity">
    <reaction evidence="1">
        <text>S-ubiquitinyl-[E2 ubiquitin-conjugating enzyme]-L-cysteine + [acceptor protein]-L-lysine = [E2 ubiquitin-conjugating enzyme]-L-cysteine + N(6)-ubiquitinyl-[acceptor protein]-L-lysine.</text>
        <dbReference type="EC" id="2.3.2.27"/>
    </reaction>
</comment>